<accession>A0A5C0UDY3</accession>
<proteinExistence type="predicted"/>
<dbReference type="EMBL" id="CP043315">
    <property type="protein sequence ID" value="QEK37891.1"/>
    <property type="molecule type" value="Genomic_DNA"/>
</dbReference>
<protein>
    <submittedName>
        <fullName evidence="1">Uncharacterized protein</fullName>
    </submittedName>
</protein>
<name>A0A5C0UDY3_9PROT</name>
<organism evidence="1 2">
    <name type="scientific">Candidatus Cytomitobacter indipagum</name>
    <dbReference type="NCBI Taxonomy" id="2601575"/>
    <lineage>
        <taxon>Bacteria</taxon>
        <taxon>Pseudomonadati</taxon>
        <taxon>Pseudomonadota</taxon>
        <taxon>Alphaproteobacteria</taxon>
        <taxon>Holosporales</taxon>
        <taxon>Holosporaceae</taxon>
        <taxon>Candidatus Cytomitobacter</taxon>
    </lineage>
</organism>
<reference evidence="1 2" key="1">
    <citation type="submission" date="2019-08" db="EMBL/GenBank/DDBJ databases">
        <title>Highly reduced genomes of protist endosymbionts show evolutionary convergence.</title>
        <authorList>
            <person name="George E."/>
            <person name="Husnik F."/>
            <person name="Tashyreva D."/>
            <person name="Prokopchuk G."/>
            <person name="Horak A."/>
            <person name="Kwong W.K."/>
            <person name="Lukes J."/>
            <person name="Keeling P.J."/>
        </authorList>
    </citation>
    <scope>NUCLEOTIDE SEQUENCE [LARGE SCALE GENOMIC DNA]</scope>
    <source>
        <strain evidence="1">1605</strain>
    </source>
</reference>
<dbReference type="KEGG" id="cip:FZC35_00630"/>
<dbReference type="RefSeq" id="WP_148980738.1">
    <property type="nucleotide sequence ID" value="NZ_CP043315.1"/>
</dbReference>
<dbReference type="Proteomes" id="UP000325155">
    <property type="component" value="Chromosome"/>
</dbReference>
<gene>
    <name evidence="1" type="ORF">FZC35_00630</name>
</gene>
<dbReference type="AlphaFoldDB" id="A0A5C0UDY3"/>
<evidence type="ECO:0000313" key="2">
    <source>
        <dbReference type="Proteomes" id="UP000325155"/>
    </source>
</evidence>
<evidence type="ECO:0000313" key="1">
    <source>
        <dbReference type="EMBL" id="QEK37891.1"/>
    </source>
</evidence>
<sequence>MLIITGGDIDLLDLSKEKFLEGRYFINSLGCAPVFFSTKPTSSRECCKFDIRIATFEDLNSFSRFLKDVYLSSNTVEREHSILRNPKPIENLLEYTKNSKRNS</sequence>
<keyword evidence="2" id="KW-1185">Reference proteome</keyword>